<dbReference type="PANTHER" id="PTHR44981">
    <property type="entry name" value="PERICENTRIN-LIKE PROTEIN, ISOFORM F"/>
    <property type="match status" value="1"/>
</dbReference>
<gene>
    <name evidence="7" type="ORF">NQ317_004931</name>
</gene>
<sequence>MEAISLETAREHLSTKLEKLQGINKTLEGKLQVANNENNKLHKESQNNTVQMETVMTEINHLKEKMNKKRRAIKDLEDVIKKHERKLEEMERKIKKQQEIITDRECEIEIANEDAKGIRALEDQIKELEKRDMQKIIDNLTRESFEKDAKVEELNKERSRLQELLNEKDKIINQISEDSHKLHVNLVTIQSKLKETGNIIDLGNRLKEEQKRTAELVEEIQELKAQLMHHEMAKKTTDMTTSVDEITSQVRKELDYSAQIDSNIINAVSDQSLSSFSENQDIDVYKKALSKEKAAKKQLVQVHEQLKRQINDLEERCSSLQSFNGELQQSLEKERLLLHQTQVEDAKLIEHMRIQLDTAVDNEEALGKMLDEEKAARKRLESEIEELKRRTISYSGASKTESTEYKSPPSKEMVELKHLRRELESVQEEKLSLVNEIKQLKIAKNEIEKEMLSVETQKGNSLEDKVQGLIQSERELRDSLLQKKVELDEKLRVIENNKIAMDELEREKAHLNKQKQELIQRLKLQTPNDTQNDPSATVPDILLNKIKELNNALLDNKKLIDIIQRISTDKKQLENELAEIKGRRATSDLPFNDLIARSDYLFAKTLKLESIKKALIWQKRYLLDYLQGHQRHCLIEALPHTMPYRNDSQMEKTPKEKFRTVATSVERSIFRCCDVHTRAAVIVVISILRMKFLVRRWHSGVRIAEKNQLTHLQTKTEKSVPTQFQLGEPISSQLFSSCIGRHYSAMEPRNVVNWNQEYSQENAYGGFIDDGRESSGSARDNSPWSGNTPPSKEGSTKSRIRIGSTLYRGDSCSIGFVKDYITPNI</sequence>
<feature type="coiled-coil region" evidence="5">
    <location>
        <begin position="289"/>
        <end position="323"/>
    </location>
</feature>
<evidence type="ECO:0000256" key="2">
    <source>
        <dbReference type="ARBA" id="ARBA00022490"/>
    </source>
</evidence>
<evidence type="ECO:0000256" key="5">
    <source>
        <dbReference type="SAM" id="Coils"/>
    </source>
</evidence>
<dbReference type="PANTHER" id="PTHR44981:SF2">
    <property type="entry name" value="PERICENTRIN-LIKE PROTEIN, ISOFORM F"/>
    <property type="match status" value="1"/>
</dbReference>
<feature type="coiled-coil region" evidence="5">
    <location>
        <begin position="10"/>
        <end position="233"/>
    </location>
</feature>
<name>A0ABQ9JTY4_9CUCU</name>
<feature type="coiled-coil region" evidence="5">
    <location>
        <begin position="556"/>
        <end position="583"/>
    </location>
</feature>
<evidence type="ECO:0000256" key="6">
    <source>
        <dbReference type="SAM" id="MobiDB-lite"/>
    </source>
</evidence>
<keyword evidence="3 5" id="KW-0175">Coiled coil</keyword>
<comment type="caution">
    <text evidence="7">The sequence shown here is derived from an EMBL/GenBank/DDBJ whole genome shotgun (WGS) entry which is preliminary data.</text>
</comment>
<feature type="coiled-coil region" evidence="5">
    <location>
        <begin position="363"/>
        <end position="521"/>
    </location>
</feature>
<keyword evidence="2" id="KW-0963">Cytoplasm</keyword>
<accession>A0ABQ9JTY4</accession>
<dbReference type="EMBL" id="JAPWTJ010000167">
    <property type="protein sequence ID" value="KAJ8981751.1"/>
    <property type="molecule type" value="Genomic_DNA"/>
</dbReference>
<dbReference type="Proteomes" id="UP001162164">
    <property type="component" value="Unassembled WGS sequence"/>
</dbReference>
<evidence type="ECO:0000256" key="1">
    <source>
        <dbReference type="ARBA" id="ARBA00004300"/>
    </source>
</evidence>
<feature type="region of interest" description="Disordered" evidence="6">
    <location>
        <begin position="769"/>
        <end position="800"/>
    </location>
</feature>
<reference evidence="7" key="1">
    <citation type="journal article" date="2023" name="Insect Mol. Biol.">
        <title>Genome sequencing provides insights into the evolution of gene families encoding plant cell wall-degrading enzymes in longhorned beetles.</title>
        <authorList>
            <person name="Shin N.R."/>
            <person name="Okamura Y."/>
            <person name="Kirsch R."/>
            <person name="Pauchet Y."/>
        </authorList>
    </citation>
    <scope>NUCLEOTIDE SEQUENCE</scope>
    <source>
        <strain evidence="7">MMC_N1</strain>
    </source>
</reference>
<evidence type="ECO:0000256" key="3">
    <source>
        <dbReference type="ARBA" id="ARBA00023054"/>
    </source>
</evidence>
<organism evidence="7 8">
    <name type="scientific">Molorchus minor</name>
    <dbReference type="NCBI Taxonomy" id="1323400"/>
    <lineage>
        <taxon>Eukaryota</taxon>
        <taxon>Metazoa</taxon>
        <taxon>Ecdysozoa</taxon>
        <taxon>Arthropoda</taxon>
        <taxon>Hexapoda</taxon>
        <taxon>Insecta</taxon>
        <taxon>Pterygota</taxon>
        <taxon>Neoptera</taxon>
        <taxon>Endopterygota</taxon>
        <taxon>Coleoptera</taxon>
        <taxon>Polyphaga</taxon>
        <taxon>Cucujiformia</taxon>
        <taxon>Chrysomeloidea</taxon>
        <taxon>Cerambycidae</taxon>
        <taxon>Lamiinae</taxon>
        <taxon>Monochamini</taxon>
        <taxon>Molorchus</taxon>
    </lineage>
</organism>
<evidence type="ECO:0000313" key="7">
    <source>
        <dbReference type="EMBL" id="KAJ8981751.1"/>
    </source>
</evidence>
<comment type="subcellular location">
    <subcellularLocation>
        <location evidence="1">Cytoplasm</location>
        <location evidence="1">Cytoskeleton</location>
        <location evidence="1">Microtubule organizing center</location>
        <location evidence="1">Centrosome</location>
    </subcellularLocation>
</comment>
<proteinExistence type="predicted"/>
<evidence type="ECO:0000256" key="4">
    <source>
        <dbReference type="ARBA" id="ARBA00023212"/>
    </source>
</evidence>
<evidence type="ECO:0000313" key="8">
    <source>
        <dbReference type="Proteomes" id="UP001162164"/>
    </source>
</evidence>
<feature type="compositionally biased region" description="Polar residues" evidence="6">
    <location>
        <begin position="774"/>
        <end position="790"/>
    </location>
</feature>
<keyword evidence="8" id="KW-1185">Reference proteome</keyword>
<dbReference type="InterPro" id="IPR028745">
    <property type="entry name" value="AKAP9/Pericentrin"/>
</dbReference>
<protein>
    <submittedName>
        <fullName evidence="7">Uncharacterized protein</fullName>
    </submittedName>
</protein>
<keyword evidence="4" id="KW-0206">Cytoskeleton</keyword>